<sequence length="164" mass="18006">MPHVFEEMFDLAMPWWSFVLRACIVYFVLLVMIRASGKRTMGQFTPFDMLLVVLLGNAVQNALLGQDTSVGGGLLLALTLIALNWTVGLLSARSAKVESLIEGSPVLLAREGKVYKEVLRKELISRADFDRALREAGCIGIDDIQSAVLETNGHITIVTKGRTD</sequence>
<feature type="domain" description="YetF C-terminal" evidence="8">
    <location>
        <begin position="93"/>
        <end position="162"/>
    </location>
</feature>
<evidence type="ECO:0000256" key="1">
    <source>
        <dbReference type="ARBA" id="ARBA00004651"/>
    </source>
</evidence>
<evidence type="ECO:0000256" key="7">
    <source>
        <dbReference type="SAM" id="Phobius"/>
    </source>
</evidence>
<accession>A0ABU1RT65</accession>
<gene>
    <name evidence="9" type="ORF">J2W94_002256</name>
</gene>
<reference evidence="9 10" key="1">
    <citation type="submission" date="2023-07" db="EMBL/GenBank/DDBJ databases">
        <title>Sorghum-associated microbial communities from plants grown in Nebraska, USA.</title>
        <authorList>
            <person name="Schachtman D."/>
        </authorList>
    </citation>
    <scope>NUCLEOTIDE SEQUENCE [LARGE SCALE GENOMIC DNA]</scope>
    <source>
        <strain evidence="9 10">BE107</strain>
    </source>
</reference>
<comment type="caution">
    <text evidence="9">The sequence shown here is derived from an EMBL/GenBank/DDBJ whole genome shotgun (WGS) entry which is preliminary data.</text>
</comment>
<proteinExistence type="inferred from homology"/>
<comment type="subcellular location">
    <subcellularLocation>
        <location evidence="1">Cell membrane</location>
        <topology evidence="1">Multi-pass membrane protein</topology>
    </subcellularLocation>
</comment>
<dbReference type="Pfam" id="PF04239">
    <property type="entry name" value="DUF421"/>
    <property type="match status" value="1"/>
</dbReference>
<evidence type="ECO:0000256" key="5">
    <source>
        <dbReference type="ARBA" id="ARBA00022989"/>
    </source>
</evidence>
<evidence type="ECO:0000313" key="9">
    <source>
        <dbReference type="EMBL" id="MDR6841971.1"/>
    </source>
</evidence>
<keyword evidence="3" id="KW-1003">Cell membrane</keyword>
<comment type="similarity">
    <text evidence="2">Belongs to the UPF0702 family.</text>
</comment>
<keyword evidence="10" id="KW-1185">Reference proteome</keyword>
<dbReference type="Proteomes" id="UP001254759">
    <property type="component" value="Unassembled WGS sequence"/>
</dbReference>
<evidence type="ECO:0000256" key="3">
    <source>
        <dbReference type="ARBA" id="ARBA00022475"/>
    </source>
</evidence>
<feature type="transmembrane region" description="Helical" evidence="7">
    <location>
        <begin position="47"/>
        <end position="64"/>
    </location>
</feature>
<dbReference type="Gene3D" id="3.30.240.20">
    <property type="entry name" value="bsu07140 like domains"/>
    <property type="match status" value="1"/>
</dbReference>
<feature type="transmembrane region" description="Helical" evidence="7">
    <location>
        <begin position="70"/>
        <end position="90"/>
    </location>
</feature>
<evidence type="ECO:0000313" key="10">
    <source>
        <dbReference type="Proteomes" id="UP001254759"/>
    </source>
</evidence>
<dbReference type="InterPro" id="IPR023090">
    <property type="entry name" value="UPF0702_alpha/beta_dom_sf"/>
</dbReference>
<dbReference type="EMBL" id="JAVDTT010000002">
    <property type="protein sequence ID" value="MDR6841971.1"/>
    <property type="molecule type" value="Genomic_DNA"/>
</dbReference>
<name>A0ABU1RT65_9GAMM</name>
<organism evidence="9 10">
    <name type="scientific">Pseudoxanthomonas sacheonensis</name>
    <dbReference type="NCBI Taxonomy" id="443615"/>
    <lineage>
        <taxon>Bacteria</taxon>
        <taxon>Pseudomonadati</taxon>
        <taxon>Pseudomonadota</taxon>
        <taxon>Gammaproteobacteria</taxon>
        <taxon>Lysobacterales</taxon>
        <taxon>Lysobacteraceae</taxon>
        <taxon>Pseudoxanthomonas</taxon>
    </lineage>
</organism>
<dbReference type="InterPro" id="IPR007353">
    <property type="entry name" value="DUF421"/>
</dbReference>
<keyword evidence="5 7" id="KW-1133">Transmembrane helix</keyword>
<keyword evidence="4 7" id="KW-0812">Transmembrane</keyword>
<evidence type="ECO:0000259" key="8">
    <source>
        <dbReference type="Pfam" id="PF04239"/>
    </source>
</evidence>
<feature type="transmembrane region" description="Helical" evidence="7">
    <location>
        <begin position="15"/>
        <end position="35"/>
    </location>
</feature>
<dbReference type="RefSeq" id="WP_310093256.1">
    <property type="nucleotide sequence ID" value="NZ_JAVDTT010000002.1"/>
</dbReference>
<evidence type="ECO:0000256" key="4">
    <source>
        <dbReference type="ARBA" id="ARBA00022692"/>
    </source>
</evidence>
<protein>
    <submittedName>
        <fullName evidence="9">Uncharacterized membrane protein YcaP (DUF421 family)</fullName>
    </submittedName>
</protein>
<dbReference type="PANTHER" id="PTHR34582">
    <property type="entry name" value="UPF0702 TRANSMEMBRANE PROTEIN YCAP"/>
    <property type="match status" value="1"/>
</dbReference>
<dbReference type="PANTHER" id="PTHR34582:SF6">
    <property type="entry name" value="UPF0702 TRANSMEMBRANE PROTEIN YCAP"/>
    <property type="match status" value="1"/>
</dbReference>
<evidence type="ECO:0000256" key="2">
    <source>
        <dbReference type="ARBA" id="ARBA00006448"/>
    </source>
</evidence>
<keyword evidence="6 7" id="KW-0472">Membrane</keyword>
<evidence type="ECO:0000256" key="6">
    <source>
        <dbReference type="ARBA" id="ARBA00023136"/>
    </source>
</evidence>